<accession>A0A1P8NRS2</accession>
<reference evidence="1" key="2">
    <citation type="journal article" date="2017" name="J. Virol.">
        <title>Efficient Vpu-mediated tetherin antagonism by an HIV-1 group O strain.</title>
        <authorList>
            <person name="Mack K."/>
            <person name="Starz K."/>
            <person name="Sauter D."/>
            <person name="Langer S."/>
            <person name="Bibollet-Ruche F."/>
            <person name="Learn G.H."/>
            <person name="Sturzel C.M."/>
            <person name="Leoz M."/>
            <person name="Plantier J.C."/>
            <person name="Geyer M."/>
            <person name="Hahn B.H."/>
            <person name="Kirchhoff F."/>
        </authorList>
    </citation>
    <scope>NUCLEOTIDE SEQUENCE</scope>
    <source>
        <strain evidence="1">SIVblu31</strain>
    </source>
</reference>
<organismHost>
    <name type="scientific">Pan troglodytes</name>
    <name type="common">Chimpanzee</name>
    <dbReference type="NCBI Taxonomy" id="9598"/>
</organismHost>
<gene>
    <name evidence="1" type="primary">vpr</name>
</gene>
<protein>
    <submittedName>
        <fullName evidence="1">Vpr protein</fullName>
    </submittedName>
</protein>
<organismHost>
    <name type="scientific">Cercopithecidae</name>
    <name type="common">Old World monkeys</name>
    <dbReference type="NCBI Taxonomy" id="9527"/>
</organismHost>
<reference evidence="1" key="1">
    <citation type="journal article" date="2004" name="J. Virol.">
        <title>New simian immunodeficiency virus infecting De Brazza's monkeys (Cercopithecus neglectus): evidence for a cercopithecus monkey virus clade.</title>
        <authorList>
            <person name="Bibollet-Ruche F."/>
            <person name="Bailes E."/>
            <person name="Gao F."/>
            <person name="Pourrut X."/>
            <person name="Barlow K.L."/>
            <person name="Clewley J.P."/>
            <person name="Mwenda J.M."/>
            <person name="Langat D.K."/>
            <person name="Chege G.K."/>
            <person name="McClure H.M."/>
            <person name="Mpoudi-Ngole E."/>
            <person name="Delaporte E."/>
            <person name="Peeters M."/>
            <person name="Shaw G.M."/>
            <person name="Sharp P.M."/>
            <person name="Hahn B.H."/>
        </authorList>
    </citation>
    <scope>NUCLEOTIDE SEQUENCE</scope>
    <source>
        <strain evidence="1">SIVblu31</strain>
    </source>
</reference>
<organism evidence="1">
    <name type="scientific">Simian immunodeficiency virus</name>
    <name type="common">SIV</name>
    <dbReference type="NCBI Taxonomy" id="11723"/>
    <lineage>
        <taxon>Viruses</taxon>
        <taxon>Riboviria</taxon>
        <taxon>Pararnavirae</taxon>
        <taxon>Artverviricota</taxon>
        <taxon>Revtraviricetes</taxon>
        <taxon>Ortervirales</taxon>
        <taxon>Retroviridae</taxon>
        <taxon>Orthoretrovirinae</taxon>
        <taxon>Lentivirus</taxon>
        <taxon>Lentivirus simimdef</taxon>
    </lineage>
</organism>
<dbReference type="Gene3D" id="1.20.5.4730">
    <property type="match status" value="1"/>
</dbReference>
<proteinExistence type="predicted"/>
<sequence length="115" mass="13355">MAQAFFRVFQHRPGEPLFFIPRNVNWEEQGVINATAKAEMAAQEACKHFTAAEIFGVWSQCLEAEAEPEETPTMAWIRSMLDMHRALNFMLFEHFAAGCPQRTRYHKRRGYPHPS</sequence>
<name>A0A1P8NRS2_SIV</name>
<evidence type="ECO:0000313" key="1">
    <source>
        <dbReference type="EMBL" id="APX43173.1"/>
    </source>
</evidence>
<dbReference type="EMBL" id="KX231803">
    <property type="protein sequence ID" value="APX43173.1"/>
    <property type="molecule type" value="Genomic_RNA"/>
</dbReference>
<dbReference type="InterPro" id="IPR053711">
    <property type="entry name" value="Lentiviral_Vpx_assoc_factor"/>
</dbReference>